<evidence type="ECO:0000259" key="1">
    <source>
        <dbReference type="Pfam" id="PF24626"/>
    </source>
</evidence>
<evidence type="ECO:0000313" key="3">
    <source>
        <dbReference type="Proteomes" id="UP001157974"/>
    </source>
</evidence>
<name>A0AAV8UPB2_9RHOD</name>
<reference evidence="2 3" key="1">
    <citation type="journal article" date="2023" name="Nat. Commun.">
        <title>Origin of minicircular mitochondrial genomes in red algae.</title>
        <authorList>
            <person name="Lee Y."/>
            <person name="Cho C.H."/>
            <person name="Lee Y.M."/>
            <person name="Park S.I."/>
            <person name="Yang J.H."/>
            <person name="West J.A."/>
            <person name="Bhattacharya D."/>
            <person name="Yoon H.S."/>
        </authorList>
    </citation>
    <scope>NUCLEOTIDE SEQUENCE [LARGE SCALE GENOMIC DNA]</scope>
    <source>
        <strain evidence="2 3">CCMP1338</strain>
        <tissue evidence="2">Whole cell</tissue>
    </source>
</reference>
<dbReference type="InterPro" id="IPR056924">
    <property type="entry name" value="SH3_Tf2-1"/>
</dbReference>
<organism evidence="2 3">
    <name type="scientific">Rhodosorus marinus</name>
    <dbReference type="NCBI Taxonomy" id="101924"/>
    <lineage>
        <taxon>Eukaryota</taxon>
        <taxon>Rhodophyta</taxon>
        <taxon>Stylonematophyceae</taxon>
        <taxon>Stylonematales</taxon>
        <taxon>Stylonemataceae</taxon>
        <taxon>Rhodosorus</taxon>
    </lineage>
</organism>
<dbReference type="PANTHER" id="PTHR46148">
    <property type="entry name" value="CHROMO DOMAIN-CONTAINING PROTEIN"/>
    <property type="match status" value="1"/>
</dbReference>
<dbReference type="Proteomes" id="UP001157974">
    <property type="component" value="Unassembled WGS sequence"/>
</dbReference>
<keyword evidence="3" id="KW-1185">Reference proteome</keyword>
<dbReference type="AlphaFoldDB" id="A0AAV8UPB2"/>
<proteinExistence type="predicted"/>
<sequence>MLYAKQVQKVRYDAGRRDPEFSTVEVVLLSTTNLPLRDPKPFRPRYIGPFKVARKVNAVAYTRTLPAEMDMHPTFHVSLLRKLQESTIMLPNAQFGHFTTESPTGIITSVLRHRLKPDTPASTWFTLMEKL</sequence>
<protein>
    <recommendedName>
        <fullName evidence="1">Tf2-1-like SH3-like domain-containing protein</fullName>
    </recommendedName>
</protein>
<feature type="domain" description="Tf2-1-like SH3-like" evidence="1">
    <location>
        <begin position="40"/>
        <end position="83"/>
    </location>
</feature>
<evidence type="ECO:0000313" key="2">
    <source>
        <dbReference type="EMBL" id="KAJ8904380.1"/>
    </source>
</evidence>
<dbReference type="Pfam" id="PF24626">
    <property type="entry name" value="SH3_Tf2-1"/>
    <property type="match status" value="1"/>
</dbReference>
<dbReference type="PANTHER" id="PTHR46148:SF52">
    <property type="entry name" value="OS04G0603800 PROTEIN"/>
    <property type="match status" value="1"/>
</dbReference>
<gene>
    <name evidence="2" type="ORF">NDN08_000899</name>
</gene>
<comment type="caution">
    <text evidence="2">The sequence shown here is derived from an EMBL/GenBank/DDBJ whole genome shotgun (WGS) entry which is preliminary data.</text>
</comment>
<dbReference type="EMBL" id="JAMWBK010000006">
    <property type="protein sequence ID" value="KAJ8904380.1"/>
    <property type="molecule type" value="Genomic_DNA"/>
</dbReference>
<accession>A0AAV8UPB2</accession>